<name>A0ABZ0TFZ1_9SPHI</name>
<dbReference type="PANTHER" id="PTHR43536">
    <property type="entry name" value="MANNOSYLGLYCOPROTEIN ENDO-BETA-MANNOSIDASE"/>
    <property type="match status" value="1"/>
</dbReference>
<gene>
    <name evidence="8" type="ORF">SNE25_22520</name>
</gene>
<dbReference type="InterPro" id="IPR013783">
    <property type="entry name" value="Ig-like_fold"/>
</dbReference>
<dbReference type="Pfam" id="PF02836">
    <property type="entry name" value="Glyco_hydro_2_C"/>
    <property type="match status" value="1"/>
</dbReference>
<evidence type="ECO:0000259" key="6">
    <source>
        <dbReference type="Pfam" id="PF18368"/>
    </source>
</evidence>
<feature type="domain" description="Glycoside hydrolase family 2 immunoglobulin-like beta-sandwich" evidence="4">
    <location>
        <begin position="220"/>
        <end position="328"/>
    </location>
</feature>
<feature type="domain" description="Beta-mannosidase-like galactose-binding" evidence="7">
    <location>
        <begin position="55"/>
        <end position="178"/>
    </location>
</feature>
<comment type="similarity">
    <text evidence="1">Belongs to the glycosyl hydrolase 2 family.</text>
</comment>
<accession>A0ABZ0TFZ1</accession>
<dbReference type="PANTHER" id="PTHR43536:SF1">
    <property type="entry name" value="MANNOSYLGLYCOPROTEIN ENDO-BETA-MANNOSIDASE"/>
    <property type="match status" value="1"/>
</dbReference>
<dbReference type="InterPro" id="IPR036156">
    <property type="entry name" value="Beta-gal/glucu_dom_sf"/>
</dbReference>
<dbReference type="Pfam" id="PF22666">
    <property type="entry name" value="Glyco_hydro_2_N2"/>
    <property type="match status" value="1"/>
</dbReference>
<keyword evidence="3" id="KW-0326">Glycosidase</keyword>
<dbReference type="SUPFAM" id="SSF49303">
    <property type="entry name" value="beta-Galactosidase/glucuronidase domain"/>
    <property type="match status" value="3"/>
</dbReference>
<protein>
    <submittedName>
        <fullName evidence="8">Glycoside hydrolase family 2 protein</fullName>
    </submittedName>
</protein>
<feature type="domain" description="Exo-beta-D-glucosaminidase Ig-fold" evidence="6">
    <location>
        <begin position="759"/>
        <end position="867"/>
    </location>
</feature>
<dbReference type="Pfam" id="PF00703">
    <property type="entry name" value="Glyco_hydro_2"/>
    <property type="match status" value="1"/>
</dbReference>
<dbReference type="GO" id="GO:0016787">
    <property type="term" value="F:hydrolase activity"/>
    <property type="evidence" value="ECO:0007669"/>
    <property type="project" value="UniProtKB-KW"/>
</dbReference>
<dbReference type="InterPro" id="IPR017853">
    <property type="entry name" value="GH"/>
</dbReference>
<evidence type="ECO:0000256" key="1">
    <source>
        <dbReference type="ARBA" id="ARBA00007401"/>
    </source>
</evidence>
<dbReference type="RefSeq" id="WP_321561265.1">
    <property type="nucleotide sequence ID" value="NZ_CP139558.1"/>
</dbReference>
<dbReference type="SUPFAM" id="SSF49785">
    <property type="entry name" value="Galactose-binding domain-like"/>
    <property type="match status" value="1"/>
</dbReference>
<dbReference type="InterPro" id="IPR008979">
    <property type="entry name" value="Galactose-bd-like_sf"/>
</dbReference>
<dbReference type="InterPro" id="IPR041351">
    <property type="entry name" value="Ig_GlcNase"/>
</dbReference>
<keyword evidence="9" id="KW-1185">Reference proteome</keyword>
<organism evidence="8 9">
    <name type="scientific">Mucilaginibacter sabulilitoris</name>
    <dbReference type="NCBI Taxonomy" id="1173583"/>
    <lineage>
        <taxon>Bacteria</taxon>
        <taxon>Pseudomonadati</taxon>
        <taxon>Bacteroidota</taxon>
        <taxon>Sphingobacteriia</taxon>
        <taxon>Sphingobacteriales</taxon>
        <taxon>Sphingobacteriaceae</taxon>
        <taxon>Mucilaginibacter</taxon>
    </lineage>
</organism>
<evidence type="ECO:0000313" key="9">
    <source>
        <dbReference type="Proteomes" id="UP001324380"/>
    </source>
</evidence>
<dbReference type="InterPro" id="IPR006103">
    <property type="entry name" value="Glyco_hydro_2_cat"/>
</dbReference>
<evidence type="ECO:0000259" key="7">
    <source>
        <dbReference type="Pfam" id="PF22666"/>
    </source>
</evidence>
<dbReference type="InterPro" id="IPR054593">
    <property type="entry name" value="Beta-mannosidase-like_N2"/>
</dbReference>
<dbReference type="Proteomes" id="UP001324380">
    <property type="component" value="Chromosome"/>
</dbReference>
<dbReference type="InterPro" id="IPR043534">
    <property type="entry name" value="EBDG/EBM"/>
</dbReference>
<dbReference type="Pfam" id="PF18368">
    <property type="entry name" value="Ig_GlcNase"/>
    <property type="match status" value="1"/>
</dbReference>
<dbReference type="Gene3D" id="2.60.120.260">
    <property type="entry name" value="Galactose-binding domain-like"/>
    <property type="match status" value="1"/>
</dbReference>
<evidence type="ECO:0000259" key="4">
    <source>
        <dbReference type="Pfam" id="PF00703"/>
    </source>
</evidence>
<dbReference type="InterPro" id="IPR006102">
    <property type="entry name" value="Ig-like_GH2"/>
</dbReference>
<keyword evidence="2 8" id="KW-0378">Hydrolase</keyword>
<evidence type="ECO:0000313" key="8">
    <source>
        <dbReference type="EMBL" id="WPU92099.1"/>
    </source>
</evidence>
<dbReference type="Gene3D" id="2.60.40.10">
    <property type="entry name" value="Immunoglobulins"/>
    <property type="match status" value="3"/>
</dbReference>
<dbReference type="Gene3D" id="3.20.20.80">
    <property type="entry name" value="Glycosidases"/>
    <property type="match status" value="1"/>
</dbReference>
<sequence length="889" mass="100587">MKKLIFTLILPFTFCQAFSQSRQENFQLILKDDWKMQSAVTDAAPADKISKENYDTQSWYKVSVPTTIIAGLLANKIYDFDPFMGRNLMKLKDAKLDKPWWFRREFTLPAAENGKNVILRLHGINYKANVWLNGIKIADSTRIKGPFRIIQLDVTNHINYTGNNVLALEVVRPFTPNKSRGDLAIDYADWIPYPPDYNGGIVNNIELKTYDKVGVQYPLVTTKFDLPSLAVAHLTVDAQVTNYTNTAQDAVIKGHINNDVAFEQKVHLMPKESKNITFTSEAFKQLNIQNPRIWWPWQYGKPELNRVDLSAEVDGKVGNTLWEKFGIKQMDSKLLNNESRVFMVNGKQIMIRGAAWSPDIFQRRSPERQEQEVKLVRDMNMNIIRSEGKMEDDNFYDLCDKYGMLVMTGWMCCGVWQHPEHWDAAERKVAMASDSSVMYWLRNKASLLVWLNGSDMPPTDTSVERDYLKIEKALKWPNPVIATANEGKSKVSGYSGVKMAGPYEWVPPIYWESDSTHKFGGTWSFATEISPGPSIPPYESLIKFIPKDSLSTSSAAWLYHCGTGSFGTTKVFDKALTERYGASATIKNYIAKAQAQNYEAHRAMMEAYGLKKYDTATGVVQWMLSNPWPGIIWHTYDYYLYPAGTYFGMKKSMEPLHVMYSYKTKEVGIINSYAKKFTGLQVKATVYNIDGSIKYTKTAPAAVDADASKMFFAIPAVTGLSPTYFVRLQLTDNAGNVQSINWYWLSQKAEVLNWKKSTWFTTPESAYTDYTALQQIPKTALKLSHIQGSAGSDSTTHEVTITNTGKSVAFFVHLRALKGKEGDDILPVIFSDNYISLAPGETRIIKCTYSNKDAMNNTPYFLTSAWNLDTEKSTGDGDQSGFEDGLPVD</sequence>
<proteinExistence type="inferred from homology"/>
<evidence type="ECO:0000256" key="2">
    <source>
        <dbReference type="ARBA" id="ARBA00022801"/>
    </source>
</evidence>
<evidence type="ECO:0000256" key="3">
    <source>
        <dbReference type="ARBA" id="ARBA00023295"/>
    </source>
</evidence>
<dbReference type="SUPFAM" id="SSF51445">
    <property type="entry name" value="(Trans)glycosidases"/>
    <property type="match status" value="1"/>
</dbReference>
<feature type="domain" description="Glycoside hydrolase family 2 catalytic" evidence="5">
    <location>
        <begin position="340"/>
        <end position="450"/>
    </location>
</feature>
<evidence type="ECO:0000259" key="5">
    <source>
        <dbReference type="Pfam" id="PF02836"/>
    </source>
</evidence>
<reference evidence="8 9" key="1">
    <citation type="submission" date="2023-11" db="EMBL/GenBank/DDBJ databases">
        <title>Analysis of the Genomes of Mucilaginibacter gossypii cycad 4 and M. sabulilitoris SNA2: microbes with the potential for plant growth promotion.</title>
        <authorList>
            <person name="Hirsch A.M."/>
            <person name="Humm E."/>
            <person name="Rubbi M."/>
            <person name="Del Vecchio G."/>
            <person name="Ha S.M."/>
            <person name="Pellegrini M."/>
            <person name="Gunsalus R.P."/>
        </authorList>
    </citation>
    <scope>NUCLEOTIDE SEQUENCE [LARGE SCALE GENOMIC DNA]</scope>
    <source>
        <strain evidence="8 9">SNA2</strain>
    </source>
</reference>
<dbReference type="EMBL" id="CP139558">
    <property type="protein sequence ID" value="WPU92099.1"/>
    <property type="molecule type" value="Genomic_DNA"/>
</dbReference>